<protein>
    <submittedName>
        <fullName evidence="1">Cardiolipin synthetase</fullName>
        <ecNumber evidence="1">2.7.8.-</ecNumber>
    </submittedName>
</protein>
<name>A0A7H4MMC7_KLEVA</name>
<dbReference type="GO" id="GO:0032049">
    <property type="term" value="P:cardiolipin biosynthetic process"/>
    <property type="evidence" value="ECO:0007669"/>
    <property type="project" value="TreeGrafter"/>
</dbReference>
<dbReference type="EMBL" id="UGKR01000003">
    <property type="protein sequence ID" value="STS91477.1"/>
    <property type="molecule type" value="Genomic_DNA"/>
</dbReference>
<dbReference type="PANTHER" id="PTHR21248">
    <property type="entry name" value="CARDIOLIPIN SYNTHASE"/>
    <property type="match status" value="1"/>
</dbReference>
<dbReference type="AlphaFoldDB" id="A0A7H4MMC7"/>
<evidence type="ECO:0000313" key="2">
    <source>
        <dbReference type="Proteomes" id="UP000254545"/>
    </source>
</evidence>
<dbReference type="PANTHER" id="PTHR21248:SF22">
    <property type="entry name" value="PHOSPHOLIPASE D"/>
    <property type="match status" value="1"/>
</dbReference>
<proteinExistence type="predicted"/>
<gene>
    <name evidence="1" type="primary">cls_1</name>
    <name evidence="1" type="ORF">NCTC9177_05385</name>
</gene>
<dbReference type="Proteomes" id="UP000254545">
    <property type="component" value="Unassembled WGS sequence"/>
</dbReference>
<dbReference type="EC" id="2.7.8.-" evidence="1"/>
<dbReference type="GO" id="GO:0008808">
    <property type="term" value="F:cardiolipin synthase activity"/>
    <property type="evidence" value="ECO:0007669"/>
    <property type="project" value="TreeGrafter"/>
</dbReference>
<keyword evidence="1" id="KW-0808">Transferase</keyword>
<evidence type="ECO:0000313" key="1">
    <source>
        <dbReference type="EMBL" id="STS91477.1"/>
    </source>
</evidence>
<organism evidence="1 2">
    <name type="scientific">Klebsiella variicola</name>
    <dbReference type="NCBI Taxonomy" id="244366"/>
    <lineage>
        <taxon>Bacteria</taxon>
        <taxon>Pseudomonadati</taxon>
        <taxon>Pseudomonadota</taxon>
        <taxon>Gammaproteobacteria</taxon>
        <taxon>Enterobacterales</taxon>
        <taxon>Enterobacteriaceae</taxon>
        <taxon>Klebsiella/Raoultella group</taxon>
        <taxon>Klebsiella</taxon>
        <taxon>Klebsiella pneumoniae complex</taxon>
    </lineage>
</organism>
<dbReference type="Gene3D" id="3.30.870.10">
    <property type="entry name" value="Endonuclease Chain A"/>
    <property type="match status" value="1"/>
</dbReference>
<comment type="caution">
    <text evidence="1">The sequence shown here is derived from an EMBL/GenBank/DDBJ whole genome shotgun (WGS) entry which is preliminary data.</text>
</comment>
<sequence length="157" mass="17153">MVADHLYPAAGGIIAYLSFGELHLGKRRAERARAMWPSTAKWLNDLKACKHIFAEDNSPVAESLFKLCERRQGIGGVKGNQLQLLTESDDVMQALIRDIQLARHNIEMVFYIWQPGGMADSVAESLMAAARRGVHCRLMLDSAGSVAFSAAHGGDDA</sequence>
<dbReference type="SUPFAM" id="SSF56024">
    <property type="entry name" value="Phospholipase D/nuclease"/>
    <property type="match status" value="1"/>
</dbReference>
<reference evidence="1 2" key="1">
    <citation type="submission" date="2018-06" db="EMBL/GenBank/DDBJ databases">
        <authorList>
            <consortium name="Pathogen Informatics"/>
            <person name="Doyle S."/>
        </authorList>
    </citation>
    <scope>NUCLEOTIDE SEQUENCE [LARGE SCALE GENOMIC DNA]</scope>
    <source>
        <strain evidence="1 2">NCTC9177</strain>
    </source>
</reference>
<dbReference type="GO" id="GO:0016020">
    <property type="term" value="C:membrane"/>
    <property type="evidence" value="ECO:0007669"/>
    <property type="project" value="TreeGrafter"/>
</dbReference>
<accession>A0A7H4MMC7</accession>